<dbReference type="AlphaFoldDB" id="A0A7U7GEW9"/>
<evidence type="ECO:0000313" key="2">
    <source>
        <dbReference type="EMBL" id="CDH46999.1"/>
    </source>
</evidence>
<feature type="region of interest" description="Disordered" evidence="1">
    <location>
        <begin position="40"/>
        <end position="68"/>
    </location>
</feature>
<dbReference type="RefSeq" id="WP_034435709.1">
    <property type="nucleotide sequence ID" value="NZ_CBTK010000286.1"/>
</dbReference>
<accession>A0A7U7GEW9</accession>
<comment type="caution">
    <text evidence="2">The sequence shown here is derived from an EMBL/GenBank/DDBJ whole genome shotgun (WGS) entry which is preliminary data.</text>
</comment>
<feature type="compositionally biased region" description="Basic and acidic residues" evidence="1">
    <location>
        <begin position="57"/>
        <end position="68"/>
    </location>
</feature>
<keyword evidence="3" id="KW-1185">Reference proteome</keyword>
<sequence>MVSSYLICDQCGQFGPPAGFVNQGGLRLCYQCWYQEQQDNAPDAHPSATGSTTDPAGKGERFEPDREP</sequence>
<reference evidence="2 3" key="1">
    <citation type="journal article" date="2014" name="ISME J.">
        <title>Candidatus Competibacter-lineage genomes retrieved from metagenomes reveal functional metabolic diversity.</title>
        <authorList>
            <person name="McIlroy S.J."/>
            <person name="Albertsen M."/>
            <person name="Andresen E.K."/>
            <person name="Saunders A.M."/>
            <person name="Kristiansen R."/>
            <person name="Stokholm-Bjerregaard M."/>
            <person name="Nielsen K.L."/>
            <person name="Nielsen P.H."/>
        </authorList>
    </citation>
    <scope>NUCLEOTIDE SEQUENCE [LARGE SCALE GENOMIC DNA]</scope>
    <source>
        <strain evidence="2 3">Run_B_J11</strain>
    </source>
</reference>
<dbReference type="OrthoDB" id="9812244at2"/>
<gene>
    <name evidence="2" type="ORF">BN874_690049</name>
</gene>
<proteinExistence type="predicted"/>
<dbReference type="Proteomes" id="UP000019184">
    <property type="component" value="Unassembled WGS sequence"/>
</dbReference>
<organism evidence="2 3">
    <name type="scientific">Candidatus Contendobacter odensis Run_B_J11</name>
    <dbReference type="NCBI Taxonomy" id="1400861"/>
    <lineage>
        <taxon>Bacteria</taxon>
        <taxon>Pseudomonadati</taxon>
        <taxon>Pseudomonadota</taxon>
        <taxon>Gammaproteobacteria</taxon>
        <taxon>Candidatus Competibacteraceae</taxon>
        <taxon>Candidatus Contendibacter</taxon>
    </lineage>
</organism>
<name>A0A7U7GEW9_9GAMM</name>
<dbReference type="EMBL" id="CBTK010000286">
    <property type="protein sequence ID" value="CDH46999.1"/>
    <property type="molecule type" value="Genomic_DNA"/>
</dbReference>
<evidence type="ECO:0000313" key="3">
    <source>
        <dbReference type="Proteomes" id="UP000019184"/>
    </source>
</evidence>
<evidence type="ECO:0000256" key="1">
    <source>
        <dbReference type="SAM" id="MobiDB-lite"/>
    </source>
</evidence>
<protein>
    <submittedName>
        <fullName evidence="2">Uncharacterized protein</fullName>
    </submittedName>
</protein>